<dbReference type="RefSeq" id="WP_175372992.1">
    <property type="nucleotide sequence ID" value="NZ_JABWCS010000215.1"/>
</dbReference>
<reference evidence="1" key="1">
    <citation type="submission" date="2020-06" db="EMBL/GenBank/DDBJ databases">
        <title>Paenibacillus sp. nov., isolated from soil.</title>
        <authorList>
            <person name="Seo Y.L."/>
        </authorList>
    </citation>
    <scope>NUCLEOTIDE SEQUENCE [LARGE SCALE GENOMIC DNA]</scope>
    <source>
        <strain evidence="1">JW14</strain>
    </source>
</reference>
<dbReference type="AlphaFoldDB" id="A0A850ESM6"/>
<organism evidence="1 2">
    <name type="scientific">Paenibacillus agri</name>
    <dbReference type="NCBI Taxonomy" id="2744309"/>
    <lineage>
        <taxon>Bacteria</taxon>
        <taxon>Bacillati</taxon>
        <taxon>Bacillota</taxon>
        <taxon>Bacilli</taxon>
        <taxon>Bacillales</taxon>
        <taxon>Paenibacillaceae</taxon>
        <taxon>Paenibacillus</taxon>
    </lineage>
</organism>
<dbReference type="Proteomes" id="UP000564806">
    <property type="component" value="Unassembled WGS sequence"/>
</dbReference>
<sequence>MKASKLILFLASLVVLLAGCTFEMIQQSDDTSLYRGQSLNLAVIGDPPIVREKHVTFTEITFEDLKRGAELASHYDAVFIMKEHLREAAEGQYAKMYGETRLPIFFVESKQPAAFFTLEDVEYGTFADINPHMYISGFLLHPEDQPGGDPPVMARQDWGITLDIVNSTNIKAAYSWVFETIASINNERTKERPHRKSPGKAAFST</sequence>
<protein>
    <recommendedName>
        <fullName evidence="3">Lipoprotein</fullName>
    </recommendedName>
</protein>
<evidence type="ECO:0000313" key="2">
    <source>
        <dbReference type="Proteomes" id="UP000564806"/>
    </source>
</evidence>
<accession>A0A850ESM6</accession>
<proteinExistence type="predicted"/>
<gene>
    <name evidence="1" type="ORF">HPT30_19470</name>
</gene>
<name>A0A850ESM6_9BACL</name>
<dbReference type="PROSITE" id="PS51257">
    <property type="entry name" value="PROKAR_LIPOPROTEIN"/>
    <property type="match status" value="1"/>
</dbReference>
<evidence type="ECO:0008006" key="3">
    <source>
        <dbReference type="Google" id="ProtNLM"/>
    </source>
</evidence>
<evidence type="ECO:0000313" key="1">
    <source>
        <dbReference type="EMBL" id="NUU62527.1"/>
    </source>
</evidence>
<dbReference type="EMBL" id="JABWCS010000215">
    <property type="protein sequence ID" value="NUU62527.1"/>
    <property type="molecule type" value="Genomic_DNA"/>
</dbReference>
<keyword evidence="2" id="KW-1185">Reference proteome</keyword>
<comment type="caution">
    <text evidence="1">The sequence shown here is derived from an EMBL/GenBank/DDBJ whole genome shotgun (WGS) entry which is preliminary data.</text>
</comment>